<evidence type="ECO:0000256" key="2">
    <source>
        <dbReference type="ARBA" id="ARBA00022448"/>
    </source>
</evidence>
<keyword evidence="4 7" id="KW-0812">Transmembrane</keyword>
<dbReference type="InterPro" id="IPR036259">
    <property type="entry name" value="MFS_trans_sf"/>
</dbReference>
<feature type="transmembrane region" description="Helical" evidence="7">
    <location>
        <begin position="406"/>
        <end position="426"/>
    </location>
</feature>
<evidence type="ECO:0000313" key="10">
    <source>
        <dbReference type="Proteomes" id="UP001500851"/>
    </source>
</evidence>
<dbReference type="Proteomes" id="UP001500851">
    <property type="component" value="Unassembled WGS sequence"/>
</dbReference>
<dbReference type="Pfam" id="PF07690">
    <property type="entry name" value="MFS_1"/>
    <property type="match status" value="1"/>
</dbReference>
<dbReference type="EMBL" id="BAAAOB010000001">
    <property type="protein sequence ID" value="GAA1785992.1"/>
    <property type="molecule type" value="Genomic_DNA"/>
</dbReference>
<feature type="transmembrane region" description="Helical" evidence="7">
    <location>
        <begin position="95"/>
        <end position="113"/>
    </location>
</feature>
<accession>A0ABN2LET0</accession>
<dbReference type="InterPro" id="IPR011701">
    <property type="entry name" value="MFS"/>
</dbReference>
<keyword evidence="3" id="KW-1003">Cell membrane</keyword>
<dbReference type="PROSITE" id="PS00217">
    <property type="entry name" value="SUGAR_TRANSPORT_2"/>
    <property type="match status" value="1"/>
</dbReference>
<evidence type="ECO:0000256" key="3">
    <source>
        <dbReference type="ARBA" id="ARBA00022475"/>
    </source>
</evidence>
<dbReference type="PANTHER" id="PTHR43045:SF1">
    <property type="entry name" value="SHIKIMATE TRANSPORTER"/>
    <property type="match status" value="1"/>
</dbReference>
<organism evidence="9 10">
    <name type="scientific">Leucobacter iarius</name>
    <dbReference type="NCBI Taxonomy" id="333963"/>
    <lineage>
        <taxon>Bacteria</taxon>
        <taxon>Bacillati</taxon>
        <taxon>Actinomycetota</taxon>
        <taxon>Actinomycetes</taxon>
        <taxon>Micrococcales</taxon>
        <taxon>Microbacteriaceae</taxon>
        <taxon>Leucobacter</taxon>
    </lineage>
</organism>
<feature type="transmembrane region" description="Helical" evidence="7">
    <location>
        <begin position="283"/>
        <end position="302"/>
    </location>
</feature>
<keyword evidence="2" id="KW-0813">Transport</keyword>
<comment type="caution">
    <text evidence="9">The sequence shown here is derived from an EMBL/GenBank/DDBJ whole genome shotgun (WGS) entry which is preliminary data.</text>
</comment>
<feature type="transmembrane region" description="Helical" evidence="7">
    <location>
        <begin position="161"/>
        <end position="188"/>
    </location>
</feature>
<feature type="transmembrane region" description="Helical" evidence="7">
    <location>
        <begin position="194"/>
        <end position="213"/>
    </location>
</feature>
<feature type="transmembrane region" description="Helical" evidence="7">
    <location>
        <begin position="314"/>
        <end position="333"/>
    </location>
</feature>
<feature type="transmembrane region" description="Helical" evidence="7">
    <location>
        <begin position="60"/>
        <end position="83"/>
    </location>
</feature>
<protein>
    <submittedName>
        <fullName evidence="9">MFS transporter</fullName>
    </submittedName>
</protein>
<dbReference type="Gene3D" id="1.20.1250.20">
    <property type="entry name" value="MFS general substrate transporter like domains"/>
    <property type="match status" value="2"/>
</dbReference>
<evidence type="ECO:0000313" key="9">
    <source>
        <dbReference type="EMBL" id="GAA1785992.1"/>
    </source>
</evidence>
<evidence type="ECO:0000256" key="1">
    <source>
        <dbReference type="ARBA" id="ARBA00004651"/>
    </source>
</evidence>
<evidence type="ECO:0000256" key="6">
    <source>
        <dbReference type="ARBA" id="ARBA00023136"/>
    </source>
</evidence>
<proteinExistence type="predicted"/>
<keyword evidence="6 7" id="KW-0472">Membrane</keyword>
<dbReference type="SUPFAM" id="SSF103473">
    <property type="entry name" value="MFS general substrate transporter"/>
    <property type="match status" value="1"/>
</dbReference>
<feature type="transmembrane region" description="Helical" evidence="7">
    <location>
        <begin position="119"/>
        <end position="140"/>
    </location>
</feature>
<evidence type="ECO:0000259" key="8">
    <source>
        <dbReference type="PROSITE" id="PS50850"/>
    </source>
</evidence>
<keyword evidence="5 7" id="KW-1133">Transmembrane helix</keyword>
<sequence length="448" mass="46471">MTTTQAPTPPSAALSAAQARRVAVAALAGTAMEWYDYYLFGLAAALVFNRLYFTTLDPQAAALAAFATFGVGFVARPLGAILFGTLGDRIGRRPTLVLSVVLIGTATALIGLLPDFASIGIAAPVLLVLLRLVQGVAVGGEWSGAMTIAVEHAPARLRNRLAALVQLSSPIATLLSSGAFSLVLLLPAADFDAWGWRVPFLAAIPMLLVAVWLRRRIEESPAFVELVGSGRRARIPVLQVISRAPGRLGIAILVSLLGVGGFYFMNTFLVNFGSGARGLDRQLMVNATLIAAVVQVGVTLLSGRLAERFGPGRVTLWGGLATAAVAFPVFWLVDSRQPVAAVLAVCLGLAAVILAYGVAGPALTMLFPSELRYSGVSLGYNLAAVIGGFLPLLAQASLGWSGNASWGPALLFAVFGLATALGGALAHRIIEPASNAVDPGDSPEPGER</sequence>
<feature type="transmembrane region" description="Helical" evidence="7">
    <location>
        <begin position="339"/>
        <end position="366"/>
    </location>
</feature>
<keyword evidence="10" id="KW-1185">Reference proteome</keyword>
<evidence type="ECO:0000256" key="5">
    <source>
        <dbReference type="ARBA" id="ARBA00022989"/>
    </source>
</evidence>
<dbReference type="PANTHER" id="PTHR43045">
    <property type="entry name" value="SHIKIMATE TRANSPORTER"/>
    <property type="match status" value="1"/>
</dbReference>
<evidence type="ECO:0000256" key="7">
    <source>
        <dbReference type="SAM" id="Phobius"/>
    </source>
</evidence>
<feature type="transmembrane region" description="Helical" evidence="7">
    <location>
        <begin position="248"/>
        <end position="271"/>
    </location>
</feature>
<evidence type="ECO:0000256" key="4">
    <source>
        <dbReference type="ARBA" id="ARBA00022692"/>
    </source>
</evidence>
<dbReference type="RefSeq" id="WP_344030864.1">
    <property type="nucleotide sequence ID" value="NZ_BAAAOB010000001.1"/>
</dbReference>
<dbReference type="PROSITE" id="PS50850">
    <property type="entry name" value="MFS"/>
    <property type="match status" value="1"/>
</dbReference>
<feature type="transmembrane region" description="Helical" evidence="7">
    <location>
        <begin position="378"/>
        <end position="400"/>
    </location>
</feature>
<gene>
    <name evidence="9" type="ORF">GCM10009768_13600</name>
</gene>
<feature type="domain" description="Major facilitator superfamily (MFS) profile" evidence="8">
    <location>
        <begin position="22"/>
        <end position="434"/>
    </location>
</feature>
<name>A0ABN2LET0_9MICO</name>
<comment type="subcellular location">
    <subcellularLocation>
        <location evidence="1">Cell membrane</location>
        <topology evidence="1">Multi-pass membrane protein</topology>
    </subcellularLocation>
</comment>
<dbReference type="InterPro" id="IPR020846">
    <property type="entry name" value="MFS_dom"/>
</dbReference>
<dbReference type="InterPro" id="IPR005829">
    <property type="entry name" value="Sugar_transporter_CS"/>
</dbReference>
<reference evidence="9 10" key="1">
    <citation type="journal article" date="2019" name="Int. J. Syst. Evol. Microbiol.">
        <title>The Global Catalogue of Microorganisms (GCM) 10K type strain sequencing project: providing services to taxonomists for standard genome sequencing and annotation.</title>
        <authorList>
            <consortium name="The Broad Institute Genomics Platform"/>
            <consortium name="The Broad Institute Genome Sequencing Center for Infectious Disease"/>
            <person name="Wu L."/>
            <person name="Ma J."/>
        </authorList>
    </citation>
    <scope>NUCLEOTIDE SEQUENCE [LARGE SCALE GENOMIC DNA]</scope>
    <source>
        <strain evidence="9 10">JCM 14736</strain>
    </source>
</reference>